<keyword evidence="1" id="KW-0812">Transmembrane</keyword>
<gene>
    <name evidence="2" type="ORF">JRO89_XS03G0173800</name>
</gene>
<evidence type="ECO:0000256" key="1">
    <source>
        <dbReference type="SAM" id="Phobius"/>
    </source>
</evidence>
<organism evidence="2 3">
    <name type="scientific">Xanthoceras sorbifolium</name>
    <dbReference type="NCBI Taxonomy" id="99658"/>
    <lineage>
        <taxon>Eukaryota</taxon>
        <taxon>Viridiplantae</taxon>
        <taxon>Streptophyta</taxon>
        <taxon>Embryophyta</taxon>
        <taxon>Tracheophyta</taxon>
        <taxon>Spermatophyta</taxon>
        <taxon>Magnoliopsida</taxon>
        <taxon>eudicotyledons</taxon>
        <taxon>Gunneridae</taxon>
        <taxon>Pentapetalae</taxon>
        <taxon>rosids</taxon>
        <taxon>malvids</taxon>
        <taxon>Sapindales</taxon>
        <taxon>Sapindaceae</taxon>
        <taxon>Xanthoceroideae</taxon>
        <taxon>Xanthoceras</taxon>
    </lineage>
</organism>
<keyword evidence="3" id="KW-1185">Reference proteome</keyword>
<feature type="transmembrane region" description="Helical" evidence="1">
    <location>
        <begin position="137"/>
        <end position="156"/>
    </location>
</feature>
<sequence length="310" mass="34736">MSSASWLTSLTCSSSIIQNLDGPTTFTVANQWLRFIFLFPCPQIVLYSSIDLLFLLTFVVFSIKKLFSRFRSSSDTTSSLIDEPLLGNNRSHLQYNFWFKLSLVAITLLAIAHTILCIFNILQNQSTKSPWKLTEAMFHLVQAITQVATLAVIAYERKSQAVSHLMPLRIYWVLNFVMTCLFAATAITRLTSVGEYNNMDSGLRFDDMFFLASLHVSAFLCAVAVRGHSGISVIRELETGVNSRTQLHELASKDANMSGYASASLVSRAVFLWVNPLIKKGYKAPLKGDEVPSLPPDHRAEKMSELFQMN</sequence>
<name>A0ABQ8IAD1_9ROSI</name>
<feature type="transmembrane region" description="Helical" evidence="1">
    <location>
        <begin position="97"/>
        <end position="122"/>
    </location>
</feature>
<feature type="transmembrane region" description="Helical" evidence="1">
    <location>
        <begin position="44"/>
        <end position="63"/>
    </location>
</feature>
<accession>A0ABQ8IAD1</accession>
<keyword evidence="1" id="KW-0472">Membrane</keyword>
<dbReference type="Proteomes" id="UP000827721">
    <property type="component" value="Unassembled WGS sequence"/>
</dbReference>
<protein>
    <submittedName>
        <fullName evidence="2">Uncharacterized protein</fullName>
    </submittedName>
</protein>
<feature type="transmembrane region" description="Helical" evidence="1">
    <location>
        <begin position="208"/>
        <end position="225"/>
    </location>
</feature>
<dbReference type="EMBL" id="JAFEMO010000003">
    <property type="protein sequence ID" value="KAH7573570.1"/>
    <property type="molecule type" value="Genomic_DNA"/>
</dbReference>
<keyword evidence="1" id="KW-1133">Transmembrane helix</keyword>
<reference evidence="2 3" key="1">
    <citation type="submission" date="2021-02" db="EMBL/GenBank/DDBJ databases">
        <title>Plant Genome Project.</title>
        <authorList>
            <person name="Zhang R.-G."/>
        </authorList>
    </citation>
    <scope>NUCLEOTIDE SEQUENCE [LARGE SCALE GENOMIC DNA]</scope>
    <source>
        <tissue evidence="2">Leaves</tissue>
    </source>
</reference>
<evidence type="ECO:0000313" key="3">
    <source>
        <dbReference type="Proteomes" id="UP000827721"/>
    </source>
</evidence>
<proteinExistence type="predicted"/>
<feature type="transmembrane region" description="Helical" evidence="1">
    <location>
        <begin position="168"/>
        <end position="188"/>
    </location>
</feature>
<comment type="caution">
    <text evidence="2">The sequence shown here is derived from an EMBL/GenBank/DDBJ whole genome shotgun (WGS) entry which is preliminary data.</text>
</comment>
<evidence type="ECO:0000313" key="2">
    <source>
        <dbReference type="EMBL" id="KAH7573570.1"/>
    </source>
</evidence>